<feature type="transmembrane region" description="Helical" evidence="2">
    <location>
        <begin position="198"/>
        <end position="220"/>
    </location>
</feature>
<evidence type="ECO:0000256" key="2">
    <source>
        <dbReference type="SAM" id="Phobius"/>
    </source>
</evidence>
<feature type="transmembrane region" description="Helical" evidence="2">
    <location>
        <begin position="141"/>
        <end position="166"/>
    </location>
</feature>
<reference evidence="3" key="1">
    <citation type="submission" date="2024-02" db="EMBL/GenBank/DDBJ databases">
        <authorList>
            <consortium name="ELIXIR-Norway"/>
            <consortium name="Elixir Norway"/>
        </authorList>
    </citation>
    <scope>NUCLEOTIDE SEQUENCE</scope>
</reference>
<organism evidence="3 4">
    <name type="scientific">Sphagnum troendelagicum</name>
    <dbReference type="NCBI Taxonomy" id="128251"/>
    <lineage>
        <taxon>Eukaryota</taxon>
        <taxon>Viridiplantae</taxon>
        <taxon>Streptophyta</taxon>
        <taxon>Embryophyta</taxon>
        <taxon>Bryophyta</taxon>
        <taxon>Sphagnophytina</taxon>
        <taxon>Sphagnopsida</taxon>
        <taxon>Sphagnales</taxon>
        <taxon>Sphagnaceae</taxon>
        <taxon>Sphagnum</taxon>
    </lineage>
</organism>
<feature type="region of interest" description="Disordered" evidence="1">
    <location>
        <begin position="240"/>
        <end position="313"/>
    </location>
</feature>
<feature type="compositionally biased region" description="Polar residues" evidence="1">
    <location>
        <begin position="240"/>
        <end position="260"/>
    </location>
</feature>
<feature type="compositionally biased region" description="Low complexity" evidence="1">
    <location>
        <begin position="291"/>
        <end position="306"/>
    </location>
</feature>
<accession>A0ABP0UAA9</accession>
<evidence type="ECO:0000313" key="3">
    <source>
        <dbReference type="EMBL" id="CAK9216049.1"/>
    </source>
</evidence>
<protein>
    <recommendedName>
        <fullName evidence="5">Tetraspanin family protein</fullName>
    </recommendedName>
</protein>
<name>A0ABP0UAA9_9BRYO</name>
<keyword evidence="4" id="KW-1185">Reference proteome</keyword>
<keyword evidence="2" id="KW-0472">Membrane</keyword>
<gene>
    <name evidence="3" type="ORF">CSSPTR1EN2_LOCUS13198</name>
</gene>
<feature type="transmembrane region" description="Helical" evidence="2">
    <location>
        <begin position="12"/>
        <end position="33"/>
    </location>
</feature>
<evidence type="ECO:0000313" key="4">
    <source>
        <dbReference type="Proteomes" id="UP001497512"/>
    </source>
</evidence>
<evidence type="ECO:0008006" key="5">
    <source>
        <dbReference type="Google" id="ProtNLM"/>
    </source>
</evidence>
<evidence type="ECO:0000256" key="1">
    <source>
        <dbReference type="SAM" id="MobiDB-lite"/>
    </source>
</evidence>
<dbReference type="Proteomes" id="UP001497512">
    <property type="component" value="Chromosome 2"/>
</dbReference>
<sequence length="313" mass="34254">MTCQGFLQCTLKLLNFLVALVGAYMILYSLWMFKEWQSDITSSHLATPSSSPNPLLSDGNNLLLGDGNFNILTSLSLQQATDIIPMQQPLGRPFLSSGKKSTVGLSDLPKPWFIYAFLAGGIFTLLVTCTGHIAAETSNTICLSCYTVIQIVLLLVQFVIAGALFFDRHWREDLPDDPTGELDKVQKFVEENLDICKWVALSVVVLEVLGLFFATVLRAVSASAQRDYAIDEDYLAASSSRQPVANRQPIQAATPNSTPGAPSEARSPKNDAWSTRMRDKFGKDTAEFGGAAQQNQATPATTEQQQSSWCTIM</sequence>
<feature type="transmembrane region" description="Helical" evidence="2">
    <location>
        <begin position="112"/>
        <end position="134"/>
    </location>
</feature>
<keyword evidence="2" id="KW-1133">Transmembrane helix</keyword>
<proteinExistence type="predicted"/>
<feature type="compositionally biased region" description="Basic and acidic residues" evidence="1">
    <location>
        <begin position="276"/>
        <end position="286"/>
    </location>
</feature>
<dbReference type="EMBL" id="OZ019894">
    <property type="protein sequence ID" value="CAK9216049.1"/>
    <property type="molecule type" value="Genomic_DNA"/>
</dbReference>
<keyword evidence="2" id="KW-0812">Transmembrane</keyword>